<name>A0A9P1FDT2_9DINO</name>
<keyword evidence="3" id="KW-0862">Zinc</keyword>
<evidence type="ECO:0000313" key="7">
    <source>
        <dbReference type="Proteomes" id="UP001152797"/>
    </source>
</evidence>
<feature type="compositionally biased region" description="Low complexity" evidence="4">
    <location>
        <begin position="570"/>
        <end position="585"/>
    </location>
</feature>
<feature type="region of interest" description="Disordered" evidence="4">
    <location>
        <begin position="501"/>
        <end position="593"/>
    </location>
</feature>
<sequence length="629" mass="68407">MPIAGRENRLSTSGSLETTEVWKKAVRYDPYAGEGENEGEVLGSSGEINSSAKGLFRLAQLTGHSSTIAPGACKRCGSVGHLFFQCRNMFTLRKEEKKLDQFVEDEEDDEEDPGSEDVPSSDSDDSDSDDSDSEEESSSSSAKKKKKKKSKKKDKKEKSKKKKKKVNQMDGYDFCSTTSKLKVGQSSAGPEGIKKLGGAAKSPKSPENPKSPEEAEETQVTPLFVFDGLDFDGDRIVNLREKPYYFEEQLGGAMSISFIARWDAFALRSRIIDFGDGPLADNIIIANLETGRSLIVEVFRGPSKKRLTMPGCLALGETHRYLLSISESGLMRLRYGARLGYQDRLNLLRSLCSRQNISKGEQIELARELRAAGYPDTRLDSAGTWVRVAGPSVATVAERPVAHPVVVPGTETQEVEGIDPYELEDAAWQNPSLSSRRVVLVTPNLQSSDIVNLTTRDPDTEEEGTEDPALASQRFQETGRNFIAAASAEPIEADPVTVAKAKTNKAPPPGVRPGAPPPKARLAPPPQDKPKLPFKAPPGHLPYKAPPGYLKEQASSGKAFLGTDPTEPKATAGQAEGAAAAPVAQRGEEAAGRHDRALSFLTLVEEWVKQEGVDSILQRLRPPFGDKQR</sequence>
<dbReference type="EMBL" id="CAMXCT030000003">
    <property type="protein sequence ID" value="CAL4759660.1"/>
    <property type="molecule type" value="Genomic_DNA"/>
</dbReference>
<feature type="compositionally biased region" description="Acidic residues" evidence="4">
    <location>
        <begin position="122"/>
        <end position="137"/>
    </location>
</feature>
<feature type="compositionally biased region" description="Basic residues" evidence="4">
    <location>
        <begin position="142"/>
        <end position="166"/>
    </location>
</feature>
<dbReference type="GO" id="GO:0008270">
    <property type="term" value="F:zinc ion binding"/>
    <property type="evidence" value="ECO:0007669"/>
    <property type="project" value="UniProtKB-KW"/>
</dbReference>
<organism evidence="5">
    <name type="scientific">Cladocopium goreaui</name>
    <dbReference type="NCBI Taxonomy" id="2562237"/>
    <lineage>
        <taxon>Eukaryota</taxon>
        <taxon>Sar</taxon>
        <taxon>Alveolata</taxon>
        <taxon>Dinophyceae</taxon>
        <taxon>Suessiales</taxon>
        <taxon>Symbiodiniaceae</taxon>
        <taxon>Cladocopium</taxon>
    </lineage>
</organism>
<dbReference type="EMBL" id="CAMXCT010000003">
    <property type="protein sequence ID" value="CAI3972348.1"/>
    <property type="molecule type" value="Genomic_DNA"/>
</dbReference>
<proteinExistence type="predicted"/>
<protein>
    <submittedName>
        <fullName evidence="6">CAX-interacting protein 4</fullName>
    </submittedName>
</protein>
<dbReference type="OrthoDB" id="31154at2759"/>
<comment type="caution">
    <text evidence="5">The sequence shown here is derived from an EMBL/GenBank/DDBJ whole genome shotgun (WGS) entry which is preliminary data.</text>
</comment>
<evidence type="ECO:0000313" key="5">
    <source>
        <dbReference type="EMBL" id="CAI3972348.1"/>
    </source>
</evidence>
<evidence type="ECO:0000256" key="3">
    <source>
        <dbReference type="ARBA" id="ARBA00022833"/>
    </source>
</evidence>
<keyword evidence="2" id="KW-0863">Zinc-finger</keyword>
<evidence type="ECO:0000313" key="6">
    <source>
        <dbReference type="EMBL" id="CAL4759660.1"/>
    </source>
</evidence>
<dbReference type="EMBL" id="CAMXCT020000003">
    <property type="protein sequence ID" value="CAL1125723.1"/>
    <property type="molecule type" value="Genomic_DNA"/>
</dbReference>
<accession>A0A9P1FDT2</accession>
<feature type="compositionally biased region" description="Pro residues" evidence="4">
    <location>
        <begin position="506"/>
        <end position="527"/>
    </location>
</feature>
<evidence type="ECO:0000256" key="1">
    <source>
        <dbReference type="ARBA" id="ARBA00022723"/>
    </source>
</evidence>
<keyword evidence="1" id="KW-0479">Metal-binding</keyword>
<dbReference type="PANTHER" id="PTHR31437:SF1">
    <property type="entry name" value="PROTEIN SREK1IP1"/>
    <property type="match status" value="1"/>
</dbReference>
<dbReference type="Proteomes" id="UP001152797">
    <property type="component" value="Unassembled WGS sequence"/>
</dbReference>
<reference evidence="6 7" key="2">
    <citation type="submission" date="2024-05" db="EMBL/GenBank/DDBJ databases">
        <authorList>
            <person name="Chen Y."/>
            <person name="Shah S."/>
            <person name="Dougan E. K."/>
            <person name="Thang M."/>
            <person name="Chan C."/>
        </authorList>
    </citation>
    <scope>NUCLEOTIDE SEQUENCE [LARGE SCALE GENOMIC DNA]</scope>
</reference>
<keyword evidence="7" id="KW-1185">Reference proteome</keyword>
<dbReference type="PANTHER" id="PTHR31437">
    <property type="entry name" value="SREK1IP1 FAMILY MEMBER"/>
    <property type="match status" value="1"/>
</dbReference>
<feature type="compositionally biased region" description="Acidic residues" evidence="4">
    <location>
        <begin position="102"/>
        <end position="115"/>
    </location>
</feature>
<evidence type="ECO:0000256" key="4">
    <source>
        <dbReference type="SAM" id="MobiDB-lite"/>
    </source>
</evidence>
<evidence type="ECO:0000256" key="2">
    <source>
        <dbReference type="ARBA" id="ARBA00022771"/>
    </source>
</evidence>
<feature type="region of interest" description="Disordered" evidence="4">
    <location>
        <begin position="101"/>
        <end position="168"/>
    </location>
</feature>
<gene>
    <name evidence="5" type="ORF">C1SCF055_LOCUS937</name>
</gene>
<feature type="region of interest" description="Disordered" evidence="4">
    <location>
        <begin position="182"/>
        <end position="219"/>
    </location>
</feature>
<reference evidence="5" key="1">
    <citation type="submission" date="2022-10" db="EMBL/GenBank/DDBJ databases">
        <authorList>
            <person name="Chen Y."/>
            <person name="Dougan E. K."/>
            <person name="Chan C."/>
            <person name="Rhodes N."/>
            <person name="Thang M."/>
        </authorList>
    </citation>
    <scope>NUCLEOTIDE SEQUENCE</scope>
</reference>
<dbReference type="AlphaFoldDB" id="A0A9P1FDT2"/>